<dbReference type="EMBL" id="JBHRXV010000004">
    <property type="protein sequence ID" value="MFC3712196.1"/>
    <property type="molecule type" value="Genomic_DNA"/>
</dbReference>
<dbReference type="InterPro" id="IPR000595">
    <property type="entry name" value="cNMP-bd_dom"/>
</dbReference>
<dbReference type="Pfam" id="PF13545">
    <property type="entry name" value="HTH_Crp_2"/>
    <property type="match status" value="1"/>
</dbReference>
<dbReference type="InterPro" id="IPR012318">
    <property type="entry name" value="HTH_CRP"/>
</dbReference>
<evidence type="ECO:0000313" key="6">
    <source>
        <dbReference type="Proteomes" id="UP001595615"/>
    </source>
</evidence>
<evidence type="ECO:0000256" key="3">
    <source>
        <dbReference type="ARBA" id="ARBA00023163"/>
    </source>
</evidence>
<evidence type="ECO:0000259" key="4">
    <source>
        <dbReference type="PROSITE" id="PS51063"/>
    </source>
</evidence>
<gene>
    <name evidence="5" type="ORF">ACFOMD_06425</name>
</gene>
<dbReference type="InterPro" id="IPR036390">
    <property type="entry name" value="WH_DNA-bd_sf"/>
</dbReference>
<dbReference type="Gene3D" id="2.60.120.10">
    <property type="entry name" value="Jelly Rolls"/>
    <property type="match status" value="1"/>
</dbReference>
<evidence type="ECO:0000256" key="2">
    <source>
        <dbReference type="ARBA" id="ARBA00023125"/>
    </source>
</evidence>
<dbReference type="Pfam" id="PF00027">
    <property type="entry name" value="cNMP_binding"/>
    <property type="match status" value="1"/>
</dbReference>
<protein>
    <submittedName>
        <fullName evidence="5">Crp/Fnr family transcriptional regulator</fullName>
    </submittedName>
</protein>
<dbReference type="SUPFAM" id="SSF46785">
    <property type="entry name" value="Winged helix' DNA-binding domain"/>
    <property type="match status" value="1"/>
</dbReference>
<dbReference type="Gene3D" id="1.10.10.10">
    <property type="entry name" value="Winged helix-like DNA-binding domain superfamily/Winged helix DNA-binding domain"/>
    <property type="match status" value="1"/>
</dbReference>
<name>A0ABV7X8N3_9SPHN</name>
<dbReference type="CDD" id="cd00038">
    <property type="entry name" value="CAP_ED"/>
    <property type="match status" value="1"/>
</dbReference>
<dbReference type="SMART" id="SM00419">
    <property type="entry name" value="HTH_CRP"/>
    <property type="match status" value="1"/>
</dbReference>
<organism evidence="5 6">
    <name type="scientific">Sphingoaurantiacus capsulatus</name>
    <dbReference type="NCBI Taxonomy" id="1771310"/>
    <lineage>
        <taxon>Bacteria</taxon>
        <taxon>Pseudomonadati</taxon>
        <taxon>Pseudomonadota</taxon>
        <taxon>Alphaproteobacteria</taxon>
        <taxon>Sphingomonadales</taxon>
        <taxon>Sphingosinicellaceae</taxon>
        <taxon>Sphingoaurantiacus</taxon>
    </lineage>
</organism>
<keyword evidence="6" id="KW-1185">Reference proteome</keyword>
<dbReference type="PROSITE" id="PS51063">
    <property type="entry name" value="HTH_CRP_2"/>
    <property type="match status" value="1"/>
</dbReference>
<reference evidence="6" key="1">
    <citation type="journal article" date="2019" name="Int. J. Syst. Evol. Microbiol.">
        <title>The Global Catalogue of Microorganisms (GCM) 10K type strain sequencing project: providing services to taxonomists for standard genome sequencing and annotation.</title>
        <authorList>
            <consortium name="The Broad Institute Genomics Platform"/>
            <consortium name="The Broad Institute Genome Sequencing Center for Infectious Disease"/>
            <person name="Wu L."/>
            <person name="Ma J."/>
        </authorList>
    </citation>
    <scope>NUCLEOTIDE SEQUENCE [LARGE SCALE GENOMIC DNA]</scope>
    <source>
        <strain evidence="6">KCTC 42644</strain>
    </source>
</reference>
<evidence type="ECO:0000256" key="1">
    <source>
        <dbReference type="ARBA" id="ARBA00023015"/>
    </source>
</evidence>
<comment type="caution">
    <text evidence="5">The sequence shown here is derived from an EMBL/GenBank/DDBJ whole genome shotgun (WGS) entry which is preliminary data.</text>
</comment>
<feature type="domain" description="HTH crp-type" evidence="4">
    <location>
        <begin position="164"/>
        <end position="238"/>
    </location>
</feature>
<evidence type="ECO:0000313" key="5">
    <source>
        <dbReference type="EMBL" id="MFC3712196.1"/>
    </source>
</evidence>
<keyword evidence="3" id="KW-0804">Transcription</keyword>
<dbReference type="SUPFAM" id="SSF51206">
    <property type="entry name" value="cAMP-binding domain-like"/>
    <property type="match status" value="1"/>
</dbReference>
<dbReference type="Proteomes" id="UP001595615">
    <property type="component" value="Unassembled WGS sequence"/>
</dbReference>
<keyword evidence="1" id="KW-0805">Transcription regulation</keyword>
<dbReference type="InterPro" id="IPR014710">
    <property type="entry name" value="RmlC-like_jellyroll"/>
</dbReference>
<dbReference type="RefSeq" id="WP_380858602.1">
    <property type="nucleotide sequence ID" value="NZ_JBHRXV010000004.1"/>
</dbReference>
<sequence length="257" mass="27919">MNAFPPAVEDGDSEVLRLQLARVFLRKMSGHASLSEGETELLLAMPVRPRRIAARAPILHEGETPDGAYVLLEGHAFRFKLLADGSRQILSFHLPGDVIDLDAALLGVSDHGLAALTAVHVAQLPHDAILAAVAAHRGIARAFWRETLVEAAISREWLLNIGRRDAYARVAHLLCELAVRAEAAGIGRADRFEMPATQSDLADATGMTPVHINRTLQRLRGDGLVETRGSEVRIANWRGLVDAGGFDPTYLHLNTTD</sequence>
<dbReference type="SMART" id="SM00100">
    <property type="entry name" value="cNMP"/>
    <property type="match status" value="1"/>
</dbReference>
<dbReference type="InterPro" id="IPR018490">
    <property type="entry name" value="cNMP-bd_dom_sf"/>
</dbReference>
<accession>A0ABV7X8N3</accession>
<dbReference type="InterPro" id="IPR036388">
    <property type="entry name" value="WH-like_DNA-bd_sf"/>
</dbReference>
<keyword evidence="2" id="KW-0238">DNA-binding</keyword>
<proteinExistence type="predicted"/>